<dbReference type="Proteomes" id="UP001152795">
    <property type="component" value="Unassembled WGS sequence"/>
</dbReference>
<dbReference type="InterPro" id="IPR000873">
    <property type="entry name" value="AMP-dep_synth/lig_dom"/>
</dbReference>
<protein>
    <recommendedName>
        <fullName evidence="7">long-chain-fatty-acid--CoA ligase</fullName>
        <ecNumber evidence="7">6.2.1.3</ecNumber>
    </recommendedName>
</protein>
<comment type="caution">
    <text evidence="9">The sequence shown here is derived from an EMBL/GenBank/DDBJ whole genome shotgun (WGS) entry which is preliminary data.</text>
</comment>
<keyword evidence="5" id="KW-0067">ATP-binding</keyword>
<dbReference type="AlphaFoldDB" id="A0A6S7JN74"/>
<evidence type="ECO:0000259" key="8">
    <source>
        <dbReference type="Pfam" id="PF00501"/>
    </source>
</evidence>
<evidence type="ECO:0000313" key="10">
    <source>
        <dbReference type="Proteomes" id="UP001152795"/>
    </source>
</evidence>
<dbReference type="Pfam" id="PF00501">
    <property type="entry name" value="AMP-binding"/>
    <property type="match status" value="1"/>
</dbReference>
<dbReference type="SUPFAM" id="SSF56801">
    <property type="entry name" value="Acetyl-CoA synthetase-like"/>
    <property type="match status" value="1"/>
</dbReference>
<evidence type="ECO:0000256" key="6">
    <source>
        <dbReference type="ARBA" id="ARBA00024484"/>
    </source>
</evidence>
<accession>A0A6S7JN74</accession>
<evidence type="ECO:0000256" key="3">
    <source>
        <dbReference type="ARBA" id="ARBA00022741"/>
    </source>
</evidence>
<dbReference type="GO" id="GO:0005524">
    <property type="term" value="F:ATP binding"/>
    <property type="evidence" value="ECO:0007669"/>
    <property type="project" value="UniProtKB-KW"/>
</dbReference>
<dbReference type="InterPro" id="IPR042099">
    <property type="entry name" value="ANL_N_sf"/>
</dbReference>
<dbReference type="Gene3D" id="3.30.300.30">
    <property type="match status" value="1"/>
</dbReference>
<dbReference type="GO" id="GO:0030182">
    <property type="term" value="P:neuron differentiation"/>
    <property type="evidence" value="ECO:0007669"/>
    <property type="project" value="TreeGrafter"/>
</dbReference>
<evidence type="ECO:0000256" key="7">
    <source>
        <dbReference type="ARBA" id="ARBA00026121"/>
    </source>
</evidence>
<sequence>MLSGGAPLSEDTQYFMNVCMCCPVIQGYGLTETCGGGTICNLWDKTCGRAGAPIGCTEVKLASWEEGGYTPYDKPNPRGEVILGGANITMGYFKMPEKTKESFYVDRYGQRWFHTGDIGEMDTDGSLRIIDRKKDLVKLHAGEYVALGKVESVLSRCSLVESVCVYADAGTTYVVALIVPRAKEMAALAKSLNLNPNDMEALCENPTIVNKVMQLIETTGKSEKLEKFEMPKKIKLCKEAWTPETDLVTQSLKLKRRNIATFYAQSIRAMYT</sequence>
<keyword evidence="4" id="KW-0443">Lipid metabolism</keyword>
<keyword evidence="3" id="KW-0547">Nucleotide-binding</keyword>
<dbReference type="Gene3D" id="3.40.50.12780">
    <property type="entry name" value="N-terminal domain of ligase-like"/>
    <property type="match status" value="1"/>
</dbReference>
<dbReference type="GO" id="GO:0004467">
    <property type="term" value="F:long-chain fatty acid-CoA ligase activity"/>
    <property type="evidence" value="ECO:0007669"/>
    <property type="project" value="UniProtKB-EC"/>
</dbReference>
<dbReference type="GO" id="GO:0005886">
    <property type="term" value="C:plasma membrane"/>
    <property type="evidence" value="ECO:0007669"/>
    <property type="project" value="TreeGrafter"/>
</dbReference>
<evidence type="ECO:0000256" key="1">
    <source>
        <dbReference type="ARBA" id="ARBA00006432"/>
    </source>
</evidence>
<name>A0A6S7JN74_PARCT</name>
<keyword evidence="2 9" id="KW-0436">Ligase</keyword>
<dbReference type="EC" id="6.2.1.3" evidence="7"/>
<organism evidence="9 10">
    <name type="scientific">Paramuricea clavata</name>
    <name type="common">Red gorgonian</name>
    <name type="synonym">Violescent sea-whip</name>
    <dbReference type="NCBI Taxonomy" id="317549"/>
    <lineage>
        <taxon>Eukaryota</taxon>
        <taxon>Metazoa</taxon>
        <taxon>Cnidaria</taxon>
        <taxon>Anthozoa</taxon>
        <taxon>Octocorallia</taxon>
        <taxon>Malacalcyonacea</taxon>
        <taxon>Plexauridae</taxon>
        <taxon>Paramuricea</taxon>
    </lineage>
</organism>
<dbReference type="GO" id="GO:0005783">
    <property type="term" value="C:endoplasmic reticulum"/>
    <property type="evidence" value="ECO:0007669"/>
    <property type="project" value="TreeGrafter"/>
</dbReference>
<dbReference type="PANTHER" id="PTHR43272:SF83">
    <property type="entry name" value="ACYL-COA SYNTHETASE LONG-CHAIN, ISOFORM J"/>
    <property type="match status" value="1"/>
</dbReference>
<reference evidence="9" key="1">
    <citation type="submission" date="2020-04" db="EMBL/GenBank/DDBJ databases">
        <authorList>
            <person name="Alioto T."/>
            <person name="Alioto T."/>
            <person name="Gomez Garrido J."/>
        </authorList>
    </citation>
    <scope>NUCLEOTIDE SEQUENCE</scope>
    <source>
        <strain evidence="9">A484AB</strain>
    </source>
</reference>
<evidence type="ECO:0000313" key="9">
    <source>
        <dbReference type="EMBL" id="CAB4030540.1"/>
    </source>
</evidence>
<dbReference type="GO" id="GO:0035336">
    <property type="term" value="P:long-chain fatty-acyl-CoA metabolic process"/>
    <property type="evidence" value="ECO:0007669"/>
    <property type="project" value="TreeGrafter"/>
</dbReference>
<dbReference type="EMBL" id="CACRXK020016942">
    <property type="protein sequence ID" value="CAB4030540.1"/>
    <property type="molecule type" value="Genomic_DNA"/>
</dbReference>
<feature type="domain" description="AMP-dependent synthetase/ligase" evidence="8">
    <location>
        <begin position="1"/>
        <end position="93"/>
    </location>
</feature>
<dbReference type="OrthoDB" id="6017841at2759"/>
<keyword evidence="4" id="KW-0276">Fatty acid metabolism</keyword>
<keyword evidence="10" id="KW-1185">Reference proteome</keyword>
<dbReference type="InterPro" id="IPR045851">
    <property type="entry name" value="AMP-bd_C_sf"/>
</dbReference>
<dbReference type="PANTHER" id="PTHR43272">
    <property type="entry name" value="LONG-CHAIN-FATTY-ACID--COA LIGASE"/>
    <property type="match status" value="1"/>
</dbReference>
<comment type="catalytic activity">
    <reaction evidence="6">
        <text>a long-chain fatty acid + ATP + CoA = a long-chain fatty acyl-CoA + AMP + diphosphate</text>
        <dbReference type="Rhea" id="RHEA:15421"/>
        <dbReference type="ChEBI" id="CHEBI:30616"/>
        <dbReference type="ChEBI" id="CHEBI:33019"/>
        <dbReference type="ChEBI" id="CHEBI:57287"/>
        <dbReference type="ChEBI" id="CHEBI:57560"/>
        <dbReference type="ChEBI" id="CHEBI:83139"/>
        <dbReference type="ChEBI" id="CHEBI:456215"/>
        <dbReference type="EC" id="6.2.1.3"/>
    </reaction>
    <physiologicalReaction direction="left-to-right" evidence="6">
        <dbReference type="Rhea" id="RHEA:15422"/>
    </physiologicalReaction>
</comment>
<dbReference type="GO" id="GO:0005811">
    <property type="term" value="C:lipid droplet"/>
    <property type="evidence" value="ECO:0007669"/>
    <property type="project" value="TreeGrafter"/>
</dbReference>
<comment type="similarity">
    <text evidence="1">Belongs to the ATP-dependent AMP-binding enzyme family.</text>
</comment>
<evidence type="ECO:0000256" key="2">
    <source>
        <dbReference type="ARBA" id="ARBA00022598"/>
    </source>
</evidence>
<evidence type="ECO:0000256" key="5">
    <source>
        <dbReference type="ARBA" id="ARBA00022840"/>
    </source>
</evidence>
<proteinExistence type="inferred from homology"/>
<evidence type="ECO:0000256" key="4">
    <source>
        <dbReference type="ARBA" id="ARBA00022832"/>
    </source>
</evidence>
<gene>
    <name evidence="9" type="ORF">PACLA_8A006216</name>
</gene>